<protein>
    <submittedName>
        <fullName evidence="1">Uncharacterized protein</fullName>
    </submittedName>
</protein>
<keyword evidence="2" id="KW-1185">Reference proteome</keyword>
<evidence type="ECO:0000313" key="2">
    <source>
        <dbReference type="Proteomes" id="UP000266861"/>
    </source>
</evidence>
<proteinExistence type="predicted"/>
<organism evidence="1 2">
    <name type="scientific">Diversispora epigaea</name>
    <dbReference type="NCBI Taxonomy" id="1348612"/>
    <lineage>
        <taxon>Eukaryota</taxon>
        <taxon>Fungi</taxon>
        <taxon>Fungi incertae sedis</taxon>
        <taxon>Mucoromycota</taxon>
        <taxon>Glomeromycotina</taxon>
        <taxon>Glomeromycetes</taxon>
        <taxon>Diversisporales</taxon>
        <taxon>Diversisporaceae</taxon>
        <taxon>Diversispora</taxon>
    </lineage>
</organism>
<gene>
    <name evidence="1" type="ORF">Glove_417g49</name>
</gene>
<dbReference type="Proteomes" id="UP000266861">
    <property type="component" value="Unassembled WGS sequence"/>
</dbReference>
<dbReference type="AlphaFoldDB" id="A0A397H1K3"/>
<evidence type="ECO:0000313" key="1">
    <source>
        <dbReference type="EMBL" id="RHZ55243.1"/>
    </source>
</evidence>
<dbReference type="EMBL" id="PQFF01000370">
    <property type="protein sequence ID" value="RHZ55243.1"/>
    <property type="molecule type" value="Genomic_DNA"/>
</dbReference>
<sequence>MDTCLYYGYCASCCINNPSFENLTCSRNCLPGDYDEMWEVLIFTICKRRATEIIQRAFRSWMRTQTSSTETIQRAIIPWLYRFSETIMRNAMDRYYGIADRDDFV</sequence>
<reference evidence="1 2" key="1">
    <citation type="submission" date="2018-08" db="EMBL/GenBank/DDBJ databases">
        <title>Genome and evolution of the arbuscular mycorrhizal fungus Diversispora epigaea (formerly Glomus versiforme) and its bacterial endosymbionts.</title>
        <authorList>
            <person name="Sun X."/>
            <person name="Fei Z."/>
            <person name="Harrison M."/>
        </authorList>
    </citation>
    <scope>NUCLEOTIDE SEQUENCE [LARGE SCALE GENOMIC DNA]</scope>
    <source>
        <strain evidence="1 2">IT104</strain>
    </source>
</reference>
<name>A0A397H1K3_9GLOM</name>
<dbReference type="OrthoDB" id="2492280at2759"/>
<comment type="caution">
    <text evidence="1">The sequence shown here is derived from an EMBL/GenBank/DDBJ whole genome shotgun (WGS) entry which is preliminary data.</text>
</comment>
<accession>A0A397H1K3</accession>